<evidence type="ECO:0000256" key="2">
    <source>
        <dbReference type="SAM" id="Coils"/>
    </source>
</evidence>
<dbReference type="Pfam" id="PF13205">
    <property type="entry name" value="Big_5"/>
    <property type="match status" value="1"/>
</dbReference>
<evidence type="ECO:0000256" key="3">
    <source>
        <dbReference type="SAM" id="MobiDB-lite"/>
    </source>
</evidence>
<dbReference type="Proteomes" id="UP001196873">
    <property type="component" value="Unassembled WGS sequence"/>
</dbReference>
<dbReference type="EMBL" id="JAHXRF010000002">
    <property type="protein sequence ID" value="MBW4864828.1"/>
    <property type="molecule type" value="Genomic_DNA"/>
</dbReference>
<feature type="region of interest" description="Disordered" evidence="3">
    <location>
        <begin position="672"/>
        <end position="715"/>
    </location>
</feature>
<evidence type="ECO:0000259" key="4">
    <source>
        <dbReference type="Pfam" id="PF13205"/>
    </source>
</evidence>
<sequence length="715" mass="81173">MQENKSAMWKYIKKIKLFANRLQLGYPGLTKEERSQNTAQVSPSLWILPSLKGMGGGLSLLLTVIIGGGLTSCARMGNPDGGWYDETPPKVLGATPADKATEVKAQKVKISFDEFVKIDNPTENVIVSPPQLQAPEIKATGKSIEVKLLDSLKANTTYTIDFSDAISDNNEGNPLGNYTYSFSTGAEIDTMEVSGYVVAAENLEPVKGILVGLYANLADSAFEKQPMLRVSRTDSRGHFVIKGVKRGTYRVYALQDVDGNYQFNQKSEMIAFNHELIKPSVMDDTRQDTLWSDSLHIADIKRVGYAHFLPDNITLCAFHEVLTSRYLLSVTRNEANHFAVNFSYGNPKLPQIKGLNFNAHDAFIAIPNAKRDTIDYWLRDTALVNQDTLRMEMTYLMTDSAGQLVSQTDTLEVLSKQPYERRMKQLKATYEKWQKQQEKLKKKGEPYQTEMPRPTLAIRMQNTNEIDPEKRLQLQFETPISTIDTTKVHLYTKVDSLWYRANYQLLPAARRNAEGRFVRPDSLKYGMNYEISADWKPGQDYSFETDSTAFTDIYGAVTPKYKQGFKVKGDDEFGSLVITLTGLDGQPCIVQLLDRNDKVIKEVAAEHQQAEFYYLKPETYYLRLFVDSNHNGIWDTGDYAKDRQPEAVYYYPGKIECKAKWDLTESWNPTSTPLYQQKPGAITKQKADKQKTIRRRNAERAKQMGLPYTPETNPR</sequence>
<feature type="domain" description="SbsA Ig-like" evidence="4">
    <location>
        <begin position="85"/>
        <end position="184"/>
    </location>
</feature>
<dbReference type="InterPro" id="IPR032812">
    <property type="entry name" value="SbsA_Ig"/>
</dbReference>
<protein>
    <submittedName>
        <fullName evidence="5">Ig-like domain-containing protein</fullName>
    </submittedName>
</protein>
<evidence type="ECO:0000256" key="1">
    <source>
        <dbReference type="ARBA" id="ARBA00022729"/>
    </source>
</evidence>
<proteinExistence type="predicted"/>
<evidence type="ECO:0000313" key="6">
    <source>
        <dbReference type="Proteomes" id="UP001196873"/>
    </source>
</evidence>
<gene>
    <name evidence="5" type="ORF">KZY68_02085</name>
</gene>
<name>A0AAW4NSI9_9BACT</name>
<evidence type="ECO:0000313" key="5">
    <source>
        <dbReference type="EMBL" id="MBW4864828.1"/>
    </source>
</evidence>
<organism evidence="5 6">
    <name type="scientific">Segatella salivae</name>
    <dbReference type="NCBI Taxonomy" id="228604"/>
    <lineage>
        <taxon>Bacteria</taxon>
        <taxon>Pseudomonadati</taxon>
        <taxon>Bacteroidota</taxon>
        <taxon>Bacteroidia</taxon>
        <taxon>Bacteroidales</taxon>
        <taxon>Prevotellaceae</taxon>
        <taxon>Segatella</taxon>
    </lineage>
</organism>
<accession>A0AAW4NSI9</accession>
<feature type="compositionally biased region" description="Basic and acidic residues" evidence="3">
    <location>
        <begin position="685"/>
        <end position="702"/>
    </location>
</feature>
<feature type="coiled-coil region" evidence="2">
    <location>
        <begin position="416"/>
        <end position="443"/>
    </location>
</feature>
<dbReference type="AlphaFoldDB" id="A0AAW4NSI9"/>
<keyword evidence="2" id="KW-0175">Coiled coil</keyword>
<reference evidence="5" key="1">
    <citation type="submission" date="2021-07" db="EMBL/GenBank/DDBJ databases">
        <title>Genomic diversity and antimicrobial resistance of Prevotella spp. isolated from chronic lung disease airways.</title>
        <authorList>
            <person name="Webb K.A."/>
            <person name="Olagoke O.S."/>
            <person name="Baird T."/>
            <person name="Neill J."/>
            <person name="Pham A."/>
            <person name="Wells T.J."/>
            <person name="Ramsay K.A."/>
            <person name="Bell S.C."/>
            <person name="Sarovich D.S."/>
            <person name="Price E.P."/>
        </authorList>
    </citation>
    <scope>NUCLEOTIDE SEQUENCE</scope>
    <source>
        <strain evidence="5">SCHI0047.S.3</strain>
    </source>
</reference>
<keyword evidence="1" id="KW-0732">Signal</keyword>
<comment type="caution">
    <text evidence="5">The sequence shown here is derived from an EMBL/GenBank/DDBJ whole genome shotgun (WGS) entry which is preliminary data.</text>
</comment>